<dbReference type="InterPro" id="IPR013783">
    <property type="entry name" value="Ig-like_fold"/>
</dbReference>
<dbReference type="InterPro" id="IPR036179">
    <property type="entry name" value="Ig-like_dom_sf"/>
</dbReference>
<feature type="transmembrane region" description="Helical" evidence="3">
    <location>
        <begin position="312"/>
        <end position="334"/>
    </location>
</feature>
<dbReference type="Bgee" id="ENSACLG00000019346">
    <property type="expression patterns" value="Expressed in zone of skin and 1 other cell type or tissue"/>
</dbReference>
<dbReference type="Proteomes" id="UP000265100">
    <property type="component" value="Chromosome 22"/>
</dbReference>
<dbReference type="FunFam" id="2.60.40.10:FF:000943">
    <property type="entry name" value="Classical MHC class I molecule, alpha-chain"/>
    <property type="match status" value="1"/>
</dbReference>
<feature type="compositionally biased region" description="Gly residues" evidence="2">
    <location>
        <begin position="416"/>
        <end position="426"/>
    </location>
</feature>
<dbReference type="OMA" id="CRITHIS"/>
<dbReference type="InterPro" id="IPR003597">
    <property type="entry name" value="Ig_C1-set"/>
</dbReference>
<dbReference type="GO" id="GO:0009897">
    <property type="term" value="C:external side of plasma membrane"/>
    <property type="evidence" value="ECO:0007669"/>
    <property type="project" value="TreeGrafter"/>
</dbReference>
<dbReference type="InterPro" id="IPR011161">
    <property type="entry name" value="MHC_I-like_Ag-recog"/>
</dbReference>
<keyword evidence="3" id="KW-1133">Transmembrane helix</keyword>
<evidence type="ECO:0000313" key="7">
    <source>
        <dbReference type="Proteomes" id="UP000265100"/>
    </source>
</evidence>
<dbReference type="SUPFAM" id="SSF54452">
    <property type="entry name" value="MHC antigen-recognition domain"/>
    <property type="match status" value="1"/>
</dbReference>
<dbReference type="GO" id="GO:0005615">
    <property type="term" value="C:extracellular space"/>
    <property type="evidence" value="ECO:0007669"/>
    <property type="project" value="TreeGrafter"/>
</dbReference>
<evidence type="ECO:0000256" key="3">
    <source>
        <dbReference type="SAM" id="Phobius"/>
    </source>
</evidence>
<dbReference type="SMART" id="SM00407">
    <property type="entry name" value="IGc1"/>
    <property type="match status" value="1"/>
</dbReference>
<feature type="compositionally biased region" description="Polar residues" evidence="2">
    <location>
        <begin position="355"/>
        <end position="408"/>
    </location>
</feature>
<reference evidence="6" key="3">
    <citation type="submission" date="2025-08" db="UniProtKB">
        <authorList>
            <consortium name="Ensembl"/>
        </authorList>
    </citation>
    <scope>IDENTIFICATION</scope>
</reference>
<keyword evidence="3" id="KW-0812">Transmembrane</keyword>
<evidence type="ECO:0000259" key="5">
    <source>
        <dbReference type="PROSITE" id="PS50835"/>
    </source>
</evidence>
<dbReference type="Gene3D" id="3.30.500.10">
    <property type="entry name" value="MHC class I-like antigen recognition-like"/>
    <property type="match status" value="1"/>
</dbReference>
<dbReference type="SUPFAM" id="SSF48726">
    <property type="entry name" value="Immunoglobulin"/>
    <property type="match status" value="1"/>
</dbReference>
<organism evidence="6 7">
    <name type="scientific">Astatotilapia calliptera</name>
    <name type="common">Eastern happy</name>
    <name type="synonym">Chromis callipterus</name>
    <dbReference type="NCBI Taxonomy" id="8154"/>
    <lineage>
        <taxon>Eukaryota</taxon>
        <taxon>Metazoa</taxon>
        <taxon>Chordata</taxon>
        <taxon>Craniata</taxon>
        <taxon>Vertebrata</taxon>
        <taxon>Euteleostomi</taxon>
        <taxon>Actinopterygii</taxon>
        <taxon>Neopterygii</taxon>
        <taxon>Teleostei</taxon>
        <taxon>Neoteleostei</taxon>
        <taxon>Acanthomorphata</taxon>
        <taxon>Ovalentaria</taxon>
        <taxon>Cichlomorphae</taxon>
        <taxon>Cichliformes</taxon>
        <taxon>Cichlidae</taxon>
        <taxon>African cichlids</taxon>
        <taxon>Pseudocrenilabrinae</taxon>
        <taxon>Haplochromini</taxon>
        <taxon>Astatotilapia</taxon>
    </lineage>
</organism>
<feature type="domain" description="Ig-like" evidence="5">
    <location>
        <begin position="203"/>
        <end position="277"/>
    </location>
</feature>
<dbReference type="PROSITE" id="PS50835">
    <property type="entry name" value="IG_LIKE"/>
    <property type="match status" value="1"/>
</dbReference>
<keyword evidence="3" id="KW-0472">Membrane</keyword>
<evidence type="ECO:0000313" key="6">
    <source>
        <dbReference type="Ensembl" id="ENSACLP00000028579.2"/>
    </source>
</evidence>
<reference evidence="6" key="4">
    <citation type="submission" date="2025-09" db="UniProtKB">
        <authorList>
            <consortium name="Ensembl"/>
        </authorList>
    </citation>
    <scope>IDENTIFICATION</scope>
</reference>
<keyword evidence="4" id="KW-0732">Signal</keyword>
<reference evidence="6 7" key="1">
    <citation type="submission" date="2018-05" db="EMBL/GenBank/DDBJ databases">
        <authorList>
            <person name="Datahose"/>
        </authorList>
    </citation>
    <scope>NUCLEOTIDE SEQUENCE</scope>
</reference>
<accession>A0A3P8QHY1</accession>
<dbReference type="PANTHER" id="PTHR16675">
    <property type="entry name" value="MHC CLASS I-RELATED"/>
    <property type="match status" value="1"/>
</dbReference>
<sequence>MVAKLMILFLLCHAASAVSHMLKYFGTGTSGNPDIAEFMFVLEVDDTEVLYCDASKKIVEPRQDGVKKMLDDNPGALGEYTQECFEHQPGIYQNSISNLKQLLNQSGGVHILQCMIGSEMNENSGEVKGFLQLGYNGEGYLEFDLKTMTWIPLKPEFNIVKQTMDGDRNLINYLGNLFGTIFLERLKMFLDYGSSSLNKTVLPSVSLLQKTPSSPVSCHATGFYPDRAAIFWRKDGVEIHEGVDPGEILPNNDETFQMNVDLNISSVTPEDWRRYDCVFQLSGVSEDIIIKLNKTIIKTNLVNNKTHIDAELPIIIAAFVLVLIIIVAIGIVAYKKKKESHPSPSPSIIIELNGRSGTESPDSAQRSGTESPDSAQRLATESPVSAQKLATESPDSAQRSGTESPDSAQRSDDSGESGGHQGWLFK</sequence>
<protein>
    <recommendedName>
        <fullName evidence="5">Ig-like domain-containing protein</fullName>
    </recommendedName>
</protein>
<dbReference type="InterPro" id="IPR007110">
    <property type="entry name" value="Ig-like_dom"/>
</dbReference>
<dbReference type="Gene3D" id="2.60.40.10">
    <property type="entry name" value="Immunoglobulins"/>
    <property type="match status" value="1"/>
</dbReference>
<proteinExistence type="predicted"/>
<dbReference type="STRING" id="8154.ENSACLP00000028579"/>
<feature type="signal peptide" evidence="4">
    <location>
        <begin position="1"/>
        <end position="17"/>
    </location>
</feature>
<dbReference type="GO" id="GO:0006955">
    <property type="term" value="P:immune response"/>
    <property type="evidence" value="ECO:0007669"/>
    <property type="project" value="TreeGrafter"/>
</dbReference>
<feature type="region of interest" description="Disordered" evidence="2">
    <location>
        <begin position="338"/>
        <end position="426"/>
    </location>
</feature>
<reference evidence="7" key="2">
    <citation type="submission" date="2023-03" db="EMBL/GenBank/DDBJ databases">
        <authorList>
            <consortium name="Wellcome Sanger Institute Data Sharing"/>
        </authorList>
    </citation>
    <scope>NUCLEOTIDE SEQUENCE [LARGE SCALE GENOMIC DNA]</scope>
</reference>
<dbReference type="AlphaFoldDB" id="A0A3P8QHY1"/>
<dbReference type="PANTHER" id="PTHR16675:SF237">
    <property type="entry name" value="MHC CLASS I ANTIGEN TRANSCRIPT VARIANT 1-RELATED"/>
    <property type="match status" value="1"/>
</dbReference>
<dbReference type="Pfam" id="PF00129">
    <property type="entry name" value="MHC_I"/>
    <property type="match status" value="1"/>
</dbReference>
<evidence type="ECO:0000256" key="1">
    <source>
        <dbReference type="ARBA" id="ARBA00023180"/>
    </source>
</evidence>
<name>A0A3P8QHY1_ASTCA</name>
<evidence type="ECO:0000256" key="4">
    <source>
        <dbReference type="SAM" id="SignalP"/>
    </source>
</evidence>
<keyword evidence="7" id="KW-1185">Reference proteome</keyword>
<dbReference type="InterPro" id="IPR050208">
    <property type="entry name" value="MHC_class-I_related"/>
</dbReference>
<dbReference type="InterPro" id="IPR037055">
    <property type="entry name" value="MHC_I-like_Ag-recog_sf"/>
</dbReference>
<keyword evidence="1" id="KW-0325">Glycoprotein</keyword>
<dbReference type="InterPro" id="IPR011162">
    <property type="entry name" value="MHC_I/II-like_Ag-recog"/>
</dbReference>
<evidence type="ECO:0000256" key="2">
    <source>
        <dbReference type="SAM" id="MobiDB-lite"/>
    </source>
</evidence>
<dbReference type="Ensembl" id="ENSACLT00000029251.2">
    <property type="protein sequence ID" value="ENSACLP00000028579.2"/>
    <property type="gene ID" value="ENSACLG00000019346.2"/>
</dbReference>
<dbReference type="GeneTree" id="ENSGT01120000271828"/>
<dbReference type="Pfam" id="PF07654">
    <property type="entry name" value="C1-set"/>
    <property type="match status" value="1"/>
</dbReference>
<gene>
    <name evidence="6" type="primary">NADK</name>
</gene>
<feature type="chain" id="PRO_5044312570" description="Ig-like domain-containing protein" evidence="4">
    <location>
        <begin position="18"/>
        <end position="426"/>
    </location>
</feature>